<dbReference type="Gene3D" id="3.30.70.1320">
    <property type="entry name" value="Multidrug efflux transporter AcrB pore domain like"/>
    <property type="match status" value="1"/>
</dbReference>
<dbReference type="GO" id="GO:0005886">
    <property type="term" value="C:plasma membrane"/>
    <property type="evidence" value="ECO:0007669"/>
    <property type="project" value="TreeGrafter"/>
</dbReference>
<feature type="transmembrane region" description="Helical" evidence="1">
    <location>
        <begin position="984"/>
        <end position="1009"/>
    </location>
</feature>
<feature type="transmembrane region" description="Helical" evidence="1">
    <location>
        <begin position="519"/>
        <end position="539"/>
    </location>
</feature>
<organism evidence="2 3">
    <name type="scientific">Labilibaculum filiforme</name>
    <dbReference type="NCBI Taxonomy" id="1940526"/>
    <lineage>
        <taxon>Bacteria</taxon>
        <taxon>Pseudomonadati</taxon>
        <taxon>Bacteroidota</taxon>
        <taxon>Bacteroidia</taxon>
        <taxon>Marinilabiliales</taxon>
        <taxon>Marinifilaceae</taxon>
        <taxon>Labilibaculum</taxon>
    </lineage>
</organism>
<feature type="transmembrane region" description="Helical" evidence="1">
    <location>
        <begin position="857"/>
        <end position="874"/>
    </location>
</feature>
<protein>
    <recommendedName>
        <fullName evidence="4">Multidrug transporter AcrB</fullName>
    </recommendedName>
</protein>
<feature type="transmembrane region" description="Helical" evidence="1">
    <location>
        <begin position="359"/>
        <end position="376"/>
    </location>
</feature>
<dbReference type="InterPro" id="IPR027463">
    <property type="entry name" value="AcrB_DN_DC_subdom"/>
</dbReference>
<dbReference type="Gene3D" id="3.30.2090.10">
    <property type="entry name" value="Multidrug efflux transporter AcrB TolC docking domain, DN and DC subdomains"/>
    <property type="match status" value="2"/>
</dbReference>
<evidence type="ECO:0000256" key="1">
    <source>
        <dbReference type="SAM" id="Phobius"/>
    </source>
</evidence>
<keyword evidence="1" id="KW-0812">Transmembrane</keyword>
<dbReference type="GO" id="GO:0042910">
    <property type="term" value="F:xenobiotic transmembrane transporter activity"/>
    <property type="evidence" value="ECO:0007669"/>
    <property type="project" value="TreeGrafter"/>
</dbReference>
<dbReference type="RefSeq" id="WP_101260130.1">
    <property type="nucleotide sequence ID" value="NZ_MVDD01000002.1"/>
</dbReference>
<reference evidence="2 3" key="1">
    <citation type="journal article" date="2017" name="Front. Microbiol.">
        <title>Labilibaculum manganireducens gen. nov., sp. nov. and Labilibaculum filiforme sp. nov., Novel Bacteroidetes Isolated from Subsurface Sediments of the Baltic Sea.</title>
        <authorList>
            <person name="Vandieken V."/>
            <person name="Marshall I.P."/>
            <person name="Niemann H."/>
            <person name="Engelen B."/>
            <person name="Cypionka H."/>
        </authorList>
    </citation>
    <scope>NUCLEOTIDE SEQUENCE [LARGE SCALE GENOMIC DNA]</scope>
    <source>
        <strain evidence="2 3">59.16B</strain>
    </source>
</reference>
<keyword evidence="1" id="KW-1133">Transmembrane helix</keyword>
<comment type="caution">
    <text evidence="2">The sequence shown here is derived from an EMBL/GenBank/DDBJ whole genome shotgun (WGS) entry which is preliminary data.</text>
</comment>
<sequence length="1013" mass="111462">MNLTEYSLKNKIVVYFLLLIVLVGGVSSYFSMGKLEDSVFTIKTALIVTQYPGASPHEVEQEVTEVIERAAQSMDNIDEIFSSSYAGLSIVEIDLEDKLRSKEMPQVWDILRKKLKDGEVNLPAGANTPVVVDDYGDVYGMFYAITGDGFTYEELNDYAQYLKQELLPAGQVGKITLFGNRTECIDVILKESKKSELGVNPGIIAQVFNAQGEIAAAGNIELNDRYIRVSGNNAFKSLEEIKNTIVQVGNEQFYLKDLAEIKKSFLEPAQGLMKRNTQNAIGLGISTTKGGNVLTLAENINAKLDIIRSNLPLGVEISSVYNEAREVEEANDGFIFNLIASVAIVVIVLLLFMGLQSGILIGSSLIFSILGTLIIMNMMDISLHRTSLAAIIIAMGMLVDNAIVVTDGALVSLQKGMNRRKAVVDISSSTSLPLLGATLIAIFAFLPVFLAPNAAGEICHDLFLVLAISLSLSWLFAMTQTAITNERFLKAPKEIKDPYESKMYLWFKGVLIKTLKYRWASLAGVIAFLIISMIAFANLKQAFFTAMEKSYFVVDYWLPEGSSVNKVENDLAIAEKQLFENNPEIVNIITSISQTPPRYILMAHAENYNTSFGQLMIETHSPEETDELVPKLTKYFNDNYPQARARVQKYVAGPPISYKVEGRFMGPDPAVLRDLSEQAKTIMHNTSECGDICDDWRNKVLTWAPHYSQQKASRCGISRSDLGNTIQQLTSTGLGIGLYRENEEKLPVMLKVDQNAKNSIETIENTGVWSQTGAFSVPLKEVVDSITVSWENIVIKRYNRQRAITVQCDPADPDMTGSTLLAAVKDQIEAIPLPAGYSFMWDGELKPSTESKEGTGTFFPMAMLLMVCIIVMLFNSVRQSLVVIAIIPLSIIGVGIGLYVTDNAFGFMAIVGFLGLIGMVLKNAIVLMDQINLNLNEEGMKPFPAVINAAISRLRPVALAAVTTILGMTPIITDAMYGSMAITIIFGLLFATVLTLVVVPLLYVIFYGIKVIE</sequence>
<dbReference type="PRINTS" id="PR00702">
    <property type="entry name" value="ACRIFLAVINRP"/>
</dbReference>
<dbReference type="PANTHER" id="PTHR32063:SF18">
    <property type="entry name" value="CATION EFFLUX SYSTEM PROTEIN"/>
    <property type="match status" value="1"/>
</dbReference>
<dbReference type="Pfam" id="PF00873">
    <property type="entry name" value="ACR_tran"/>
    <property type="match status" value="1"/>
</dbReference>
<keyword evidence="3" id="KW-1185">Reference proteome</keyword>
<gene>
    <name evidence="2" type="ORF">BZG02_04085</name>
</gene>
<evidence type="ECO:0000313" key="2">
    <source>
        <dbReference type="EMBL" id="PKQ65023.1"/>
    </source>
</evidence>
<evidence type="ECO:0008006" key="4">
    <source>
        <dbReference type="Google" id="ProtNLM"/>
    </source>
</evidence>
<feature type="transmembrane region" description="Helical" evidence="1">
    <location>
        <begin position="432"/>
        <end position="450"/>
    </location>
</feature>
<dbReference type="AlphaFoldDB" id="A0A2N3I440"/>
<feature type="transmembrane region" description="Helical" evidence="1">
    <location>
        <begin position="462"/>
        <end position="483"/>
    </location>
</feature>
<dbReference type="SUPFAM" id="SSF82693">
    <property type="entry name" value="Multidrug efflux transporter AcrB pore domain, PN1, PN2, PC1 and PC2 subdomains"/>
    <property type="match status" value="2"/>
</dbReference>
<dbReference type="Gene3D" id="3.30.70.1430">
    <property type="entry name" value="Multidrug efflux transporter AcrB pore domain"/>
    <property type="match status" value="2"/>
</dbReference>
<name>A0A2N3I440_9BACT</name>
<dbReference type="SUPFAM" id="SSF82714">
    <property type="entry name" value="Multidrug efflux transporter AcrB TolC docking domain, DN and DC subdomains"/>
    <property type="match status" value="2"/>
</dbReference>
<feature type="transmembrane region" description="Helical" evidence="1">
    <location>
        <begin position="905"/>
        <end position="925"/>
    </location>
</feature>
<dbReference type="Gene3D" id="1.20.1640.10">
    <property type="entry name" value="Multidrug efflux transporter AcrB transmembrane domain"/>
    <property type="match status" value="2"/>
</dbReference>
<dbReference type="PANTHER" id="PTHR32063">
    <property type="match status" value="1"/>
</dbReference>
<feature type="transmembrane region" description="Helical" evidence="1">
    <location>
        <begin position="12"/>
        <end position="32"/>
    </location>
</feature>
<feature type="transmembrane region" description="Helical" evidence="1">
    <location>
        <begin position="957"/>
        <end position="978"/>
    </location>
</feature>
<feature type="transmembrane region" description="Helical" evidence="1">
    <location>
        <begin position="388"/>
        <end position="411"/>
    </location>
</feature>
<feature type="transmembrane region" description="Helical" evidence="1">
    <location>
        <begin position="881"/>
        <end position="899"/>
    </location>
</feature>
<feature type="transmembrane region" description="Helical" evidence="1">
    <location>
        <begin position="334"/>
        <end position="352"/>
    </location>
</feature>
<dbReference type="EMBL" id="MVDD01000002">
    <property type="protein sequence ID" value="PKQ65023.1"/>
    <property type="molecule type" value="Genomic_DNA"/>
</dbReference>
<evidence type="ECO:0000313" key="3">
    <source>
        <dbReference type="Proteomes" id="UP000233535"/>
    </source>
</evidence>
<dbReference type="Gene3D" id="3.30.70.1440">
    <property type="entry name" value="Multidrug efflux transporter AcrB pore domain"/>
    <property type="match status" value="1"/>
</dbReference>
<proteinExistence type="predicted"/>
<dbReference type="InterPro" id="IPR001036">
    <property type="entry name" value="Acrflvin-R"/>
</dbReference>
<dbReference type="OrthoDB" id="9798415at2"/>
<accession>A0A2N3I440</accession>
<keyword evidence="1" id="KW-0472">Membrane</keyword>
<dbReference type="Proteomes" id="UP000233535">
    <property type="component" value="Unassembled WGS sequence"/>
</dbReference>
<dbReference type="SUPFAM" id="SSF82866">
    <property type="entry name" value="Multidrug efflux transporter AcrB transmembrane domain"/>
    <property type="match status" value="2"/>
</dbReference>